<dbReference type="PANTHER" id="PTHR22617">
    <property type="entry name" value="CHEMOTAXIS SENSOR HISTIDINE KINASE-RELATED"/>
    <property type="match status" value="1"/>
</dbReference>
<accession>A0A175VCQ5</accession>
<reference evidence="2 3" key="1">
    <citation type="submission" date="2016-02" db="EMBL/GenBank/DDBJ databases">
        <title>Draft genome sequence of Aeromonas trota strain 1999lcr isolated from cerebrospinal fluid (CSF).</title>
        <authorList>
            <person name="Dallagassa C.B."/>
            <person name="Prediger K.C."/>
            <person name="Weiss V.A."/>
            <person name="Assis F.E."/>
            <person name="Baura V."/>
            <person name="Cruz L.M."/>
            <person name="Souza E.M."/>
            <person name="Pedrosa F.O."/>
            <person name="Fadel-Picheth C.M."/>
        </authorList>
    </citation>
    <scope>NUCLEOTIDE SEQUENCE [LARGE SCALE GENOMIC DNA]</scope>
    <source>
        <strain evidence="2 3">1999lcr</strain>
    </source>
</reference>
<comment type="caution">
    <text evidence="2">The sequence shown here is derived from an EMBL/GenBank/DDBJ whole genome shotgun (WGS) entry which is preliminary data.</text>
</comment>
<evidence type="ECO:0000259" key="1">
    <source>
        <dbReference type="PROSITE" id="PS50851"/>
    </source>
</evidence>
<dbReference type="AlphaFoldDB" id="A0A175VCQ5"/>
<dbReference type="InterPro" id="IPR036061">
    <property type="entry name" value="CheW-like_dom_sf"/>
</dbReference>
<dbReference type="Proteomes" id="UP000078435">
    <property type="component" value="Unassembled WGS sequence"/>
</dbReference>
<evidence type="ECO:0000313" key="3">
    <source>
        <dbReference type="Proteomes" id="UP000078435"/>
    </source>
</evidence>
<dbReference type="GO" id="GO:0007165">
    <property type="term" value="P:signal transduction"/>
    <property type="evidence" value="ECO:0007669"/>
    <property type="project" value="InterPro"/>
</dbReference>
<dbReference type="InterPro" id="IPR002545">
    <property type="entry name" value="CheW-lke_dom"/>
</dbReference>
<dbReference type="PANTHER" id="PTHR22617:SF41">
    <property type="entry name" value="CHEMOTAXIS SIGNAL TRANSDUCTION SYSTEM ADAPTOR PROTEIN CHEW"/>
    <property type="match status" value="1"/>
</dbReference>
<dbReference type="Gene3D" id="2.30.30.40">
    <property type="entry name" value="SH3 Domains"/>
    <property type="match status" value="1"/>
</dbReference>
<dbReference type="Pfam" id="PF01584">
    <property type="entry name" value="CheW"/>
    <property type="match status" value="1"/>
</dbReference>
<name>A0A175VCQ5_AEREN</name>
<protein>
    <submittedName>
        <fullName evidence="2">Chemotaxis protein CheW</fullName>
    </submittedName>
</protein>
<dbReference type="GO" id="GO:0006935">
    <property type="term" value="P:chemotaxis"/>
    <property type="evidence" value="ECO:0007669"/>
    <property type="project" value="InterPro"/>
</dbReference>
<evidence type="ECO:0000313" key="2">
    <source>
        <dbReference type="EMBL" id="KXU78466.1"/>
    </source>
</evidence>
<sequence length="188" mass="19968">MASSPTTRSPSMCATLAQDAEASHFHCVTFMLGGELYGVDIGCIREIIEFEGVTPVPMMPRFVRGIINLRGAVVPVIDLSIRFGRGQTELQSTSCVAILSLPTSSGGTQEIGMLLDAVCEVLEIATEAIEPAPTFGTQIRGDFIRGVVTIDQRFAILLDMPKALSISELSVMAEAATNQLFNAGAGEC</sequence>
<dbReference type="Gene3D" id="2.40.50.180">
    <property type="entry name" value="CheA-289, Domain 4"/>
    <property type="match status" value="1"/>
</dbReference>
<dbReference type="SMART" id="SM00260">
    <property type="entry name" value="CheW"/>
    <property type="match status" value="1"/>
</dbReference>
<dbReference type="InterPro" id="IPR039315">
    <property type="entry name" value="CheW"/>
</dbReference>
<dbReference type="SUPFAM" id="SSF50341">
    <property type="entry name" value="CheW-like"/>
    <property type="match status" value="1"/>
</dbReference>
<feature type="domain" description="CheW-like" evidence="1">
    <location>
        <begin position="24"/>
        <end position="169"/>
    </location>
</feature>
<proteinExistence type="predicted"/>
<dbReference type="PROSITE" id="PS50851">
    <property type="entry name" value="CHEW"/>
    <property type="match status" value="1"/>
</dbReference>
<dbReference type="CDD" id="cd00732">
    <property type="entry name" value="CheW"/>
    <property type="match status" value="1"/>
</dbReference>
<gene>
    <name evidence="2" type="ORF">LCR_04825</name>
</gene>
<organism evidence="2 3">
    <name type="scientific">Aeromonas enteropelogenes</name>
    <name type="common">Aeromonas trota</name>
    <dbReference type="NCBI Taxonomy" id="29489"/>
    <lineage>
        <taxon>Bacteria</taxon>
        <taxon>Pseudomonadati</taxon>
        <taxon>Pseudomonadota</taxon>
        <taxon>Gammaproteobacteria</taxon>
        <taxon>Aeromonadales</taxon>
        <taxon>Aeromonadaceae</taxon>
        <taxon>Aeromonas</taxon>
    </lineage>
</organism>
<dbReference type="GO" id="GO:0005829">
    <property type="term" value="C:cytosol"/>
    <property type="evidence" value="ECO:0007669"/>
    <property type="project" value="TreeGrafter"/>
</dbReference>
<dbReference type="EMBL" id="JMGO02000018">
    <property type="protein sequence ID" value="KXU78466.1"/>
    <property type="molecule type" value="Genomic_DNA"/>
</dbReference>